<evidence type="ECO:0000256" key="1">
    <source>
        <dbReference type="SAM" id="Coils"/>
    </source>
</evidence>
<sequence>MATKHSIRQATSLLKGQEGHWNEIKAGLQSIQNDLQSTSERFRILLNWSLQLFLAMQELSRKFDRDVIERQVPRVYVLPAIVMTRVLLAVAGASVANPALRTALTVLLGTDASAAPIRSSHSGNGRTGVDLGLWLSAVSISIERARYDMSVNQRPLTDASMMNTLQPLLENAQTFENQLDVVSDRLGEISLDDTLVKIKELVEMLGGTVTLEARLKPLKDLITVETRDELWQQTTAQYKKLVKLYAECSEKVVSIQALLKETRRLAALMAEMAESIRRDVQQFDGSIFDMQLHPPASPLPKSLPPLPPVESKGRTTSLLSPSAAAFEHIRREIEKTSRRLTEDADSLQEENARLTREMKFTRDHVNQMVMDLAQWLTDRENEALATKPSARHIAQHALWGMVPWGLRSPVENVGAAISRAMSPTPR</sequence>
<evidence type="ECO:0000256" key="2">
    <source>
        <dbReference type="SAM" id="Phobius"/>
    </source>
</evidence>
<gene>
    <name evidence="3" type="ORF">SmJEL517_g04852</name>
</gene>
<dbReference type="AlphaFoldDB" id="A0A507BPN1"/>
<keyword evidence="2" id="KW-0812">Transmembrane</keyword>
<reference evidence="3 4" key="1">
    <citation type="journal article" date="2019" name="Sci. Rep.">
        <title>Comparative genomics of chytrid fungi reveal insights into the obligate biotrophic and pathogenic lifestyle of Synchytrium endobioticum.</title>
        <authorList>
            <person name="van de Vossenberg B.T.L.H."/>
            <person name="Warris S."/>
            <person name="Nguyen H.D.T."/>
            <person name="van Gent-Pelzer M.P.E."/>
            <person name="Joly D.L."/>
            <person name="van de Geest H.C."/>
            <person name="Bonants P.J.M."/>
            <person name="Smith D.S."/>
            <person name="Levesque C.A."/>
            <person name="van der Lee T.A.J."/>
        </authorList>
    </citation>
    <scope>NUCLEOTIDE SEQUENCE [LARGE SCALE GENOMIC DNA]</scope>
    <source>
        <strain evidence="3 4">JEL517</strain>
    </source>
</reference>
<keyword evidence="1" id="KW-0175">Coiled coil</keyword>
<protein>
    <submittedName>
        <fullName evidence="3">Uncharacterized protein</fullName>
    </submittedName>
</protein>
<organism evidence="3 4">
    <name type="scientific">Synchytrium microbalum</name>
    <dbReference type="NCBI Taxonomy" id="1806994"/>
    <lineage>
        <taxon>Eukaryota</taxon>
        <taxon>Fungi</taxon>
        <taxon>Fungi incertae sedis</taxon>
        <taxon>Chytridiomycota</taxon>
        <taxon>Chytridiomycota incertae sedis</taxon>
        <taxon>Chytridiomycetes</taxon>
        <taxon>Synchytriales</taxon>
        <taxon>Synchytriaceae</taxon>
        <taxon>Synchytrium</taxon>
    </lineage>
</organism>
<name>A0A507BPN1_9FUNG</name>
<keyword evidence="2" id="KW-1133">Transmembrane helix</keyword>
<dbReference type="RefSeq" id="XP_031023221.1">
    <property type="nucleotide sequence ID" value="XM_031170780.1"/>
</dbReference>
<dbReference type="OrthoDB" id="2172091at2759"/>
<comment type="caution">
    <text evidence="3">The sequence shown here is derived from an EMBL/GenBank/DDBJ whole genome shotgun (WGS) entry which is preliminary data.</text>
</comment>
<evidence type="ECO:0000313" key="4">
    <source>
        <dbReference type="Proteomes" id="UP000319731"/>
    </source>
</evidence>
<evidence type="ECO:0000313" key="3">
    <source>
        <dbReference type="EMBL" id="TPX31910.1"/>
    </source>
</evidence>
<dbReference type="Proteomes" id="UP000319731">
    <property type="component" value="Unassembled WGS sequence"/>
</dbReference>
<feature type="coiled-coil region" evidence="1">
    <location>
        <begin position="330"/>
        <end position="364"/>
    </location>
</feature>
<keyword evidence="2" id="KW-0472">Membrane</keyword>
<proteinExistence type="predicted"/>
<keyword evidence="4" id="KW-1185">Reference proteome</keyword>
<accession>A0A507BPN1</accession>
<feature type="transmembrane region" description="Helical" evidence="2">
    <location>
        <begin position="75"/>
        <end position="96"/>
    </location>
</feature>
<dbReference type="GeneID" id="42006077"/>
<dbReference type="EMBL" id="QEAO01000037">
    <property type="protein sequence ID" value="TPX31910.1"/>
    <property type="molecule type" value="Genomic_DNA"/>
</dbReference>